<dbReference type="RefSeq" id="WP_208246603.1">
    <property type="nucleotide sequence ID" value="NZ_JAGEPF010000021.1"/>
</dbReference>
<dbReference type="NCBIfam" id="TIGR01443">
    <property type="entry name" value="intein_Cterm"/>
    <property type="match status" value="1"/>
</dbReference>
<reference evidence="3 4" key="1">
    <citation type="submission" date="2021-03" db="EMBL/GenBank/DDBJ databases">
        <title>Actinomadura violae sp. nov., isolated from lichen in Thailand.</title>
        <authorList>
            <person name="Kanchanasin P."/>
            <person name="Saeng-In P."/>
            <person name="Phongsopitanun W."/>
            <person name="Yuki M."/>
            <person name="Kudo T."/>
            <person name="Ohkuma M."/>
            <person name="Tanasupawat S."/>
        </authorList>
    </citation>
    <scope>NUCLEOTIDE SEQUENCE [LARGE SCALE GENOMIC DNA]</scope>
    <source>
        <strain evidence="3 4">LCR2-06</strain>
    </source>
</reference>
<dbReference type="Pfam" id="PF07591">
    <property type="entry name" value="PT-HINT"/>
    <property type="match status" value="1"/>
</dbReference>
<dbReference type="SUPFAM" id="SSF51294">
    <property type="entry name" value="Hedgehog/intein (Hint) domain"/>
    <property type="match status" value="1"/>
</dbReference>
<dbReference type="Gene3D" id="2.170.16.10">
    <property type="entry name" value="Hedgehog/Intein (Hint) domain"/>
    <property type="match status" value="1"/>
</dbReference>
<keyword evidence="4" id="KW-1185">Reference proteome</keyword>
<proteinExistence type="predicted"/>
<feature type="compositionally biased region" description="Basic and acidic residues" evidence="1">
    <location>
        <begin position="26"/>
        <end position="42"/>
    </location>
</feature>
<feature type="domain" description="Hint" evidence="2">
    <location>
        <begin position="192"/>
        <end position="299"/>
    </location>
</feature>
<comment type="caution">
    <text evidence="3">The sequence shown here is derived from an EMBL/GenBank/DDBJ whole genome shotgun (WGS) entry which is preliminary data.</text>
</comment>
<dbReference type="InterPro" id="IPR003587">
    <property type="entry name" value="Hint_dom_N"/>
</dbReference>
<dbReference type="CDD" id="cd00081">
    <property type="entry name" value="Hint"/>
    <property type="match status" value="1"/>
</dbReference>
<dbReference type="PROSITE" id="PS50818">
    <property type="entry name" value="INTEIN_C_TER"/>
    <property type="match status" value="1"/>
</dbReference>
<protein>
    <recommendedName>
        <fullName evidence="2">Hint domain-containing protein</fullName>
    </recommendedName>
</protein>
<evidence type="ECO:0000313" key="4">
    <source>
        <dbReference type="Proteomes" id="UP000680206"/>
    </source>
</evidence>
<dbReference type="EMBL" id="JAGEPF010000021">
    <property type="protein sequence ID" value="MBO2462402.1"/>
    <property type="molecule type" value="Genomic_DNA"/>
</dbReference>
<dbReference type="Pfam" id="PF15649">
    <property type="entry name" value="Tox-REase-7"/>
    <property type="match status" value="1"/>
</dbReference>
<name>A0ABS3S071_9ACTN</name>
<feature type="region of interest" description="Disordered" evidence="1">
    <location>
        <begin position="25"/>
        <end position="48"/>
    </location>
</feature>
<sequence>MQARADAIQAGKDAAAAARAAADAARIAEQKRREEETQRRNDYSAGLPVGEGVDPDIDYSDIRSDEDVLNAENEALVAPYREANTNANRSVMDLVVSLGGQFLLDVIGWTDAEACFTKGDIAGCLFTALNALGPLKLLALGGKLPRLGKTIWRIAEGVRGFQSTVRAARDVLRRSRKIIDEILGYLRNPCGPNSFTAGTKVLMADGTGKPIEAVDVGDQVQSTDPATGRTGPQPVTALITGSGRKSLTSVTVGNDGLPGALGLTGTVQATSTHPFWVNEPGHWRDARELRPGDQVRRPDGHYVTVTATHPWTAERKVYNLTVRGYHTFYVLAGGIAVLVHNSGGAKYCNIGKAGEAAVSSHMGGAAKNTTKYTVNGRDRIPDFVTPTIIGESKNVAWLGGRRLETQLEDYLELARQQGKELHIFVRANGGTKLSERMSWFIHDAYPEVKIFEIIV</sequence>
<dbReference type="InterPro" id="IPR030934">
    <property type="entry name" value="Intein_C"/>
</dbReference>
<evidence type="ECO:0000256" key="1">
    <source>
        <dbReference type="SAM" id="MobiDB-lite"/>
    </source>
</evidence>
<dbReference type="SMART" id="SM00306">
    <property type="entry name" value="HintN"/>
    <property type="match status" value="1"/>
</dbReference>
<accession>A0ABS3S071</accession>
<dbReference type="Proteomes" id="UP000680206">
    <property type="component" value="Unassembled WGS sequence"/>
</dbReference>
<organism evidence="3 4">
    <name type="scientific">Actinomadura violacea</name>
    <dbReference type="NCBI Taxonomy" id="2819934"/>
    <lineage>
        <taxon>Bacteria</taxon>
        <taxon>Bacillati</taxon>
        <taxon>Actinomycetota</taxon>
        <taxon>Actinomycetes</taxon>
        <taxon>Streptosporangiales</taxon>
        <taxon>Thermomonosporaceae</taxon>
        <taxon>Actinomadura</taxon>
    </lineage>
</organism>
<dbReference type="InterPro" id="IPR028903">
    <property type="entry name" value="Tox-REase-7_dom"/>
</dbReference>
<evidence type="ECO:0000313" key="3">
    <source>
        <dbReference type="EMBL" id="MBO2462402.1"/>
    </source>
</evidence>
<dbReference type="InterPro" id="IPR036844">
    <property type="entry name" value="Hint_dom_sf"/>
</dbReference>
<gene>
    <name evidence="3" type="ORF">J4709_33015</name>
</gene>
<evidence type="ECO:0000259" key="2">
    <source>
        <dbReference type="SMART" id="SM00306"/>
    </source>
</evidence>